<dbReference type="PROSITE" id="PS00010">
    <property type="entry name" value="ASX_HYDROXYL"/>
    <property type="match status" value="4"/>
</dbReference>
<evidence type="ECO:0000256" key="1">
    <source>
        <dbReference type="ARBA" id="ARBA00022536"/>
    </source>
</evidence>
<dbReference type="PROSITE" id="PS00022">
    <property type="entry name" value="EGF_1"/>
    <property type="match status" value="5"/>
</dbReference>
<dbReference type="Gene3D" id="3.10.100.10">
    <property type="entry name" value="Mannose-Binding Protein A, subunit A"/>
    <property type="match status" value="1"/>
</dbReference>
<feature type="chain" id="PRO_5035439402" evidence="5">
    <location>
        <begin position="19"/>
        <end position="545"/>
    </location>
</feature>
<dbReference type="Pfam" id="PF12661">
    <property type="entry name" value="hEGF"/>
    <property type="match status" value="3"/>
</dbReference>
<dbReference type="PROSITE" id="PS01186">
    <property type="entry name" value="EGF_2"/>
    <property type="match status" value="4"/>
</dbReference>
<dbReference type="PROSITE" id="PS50022">
    <property type="entry name" value="FA58C_3"/>
    <property type="match status" value="1"/>
</dbReference>
<keyword evidence="1 4" id="KW-0245">EGF-like domain</keyword>
<dbReference type="SMART" id="SM00034">
    <property type="entry name" value="CLECT"/>
    <property type="match status" value="1"/>
</dbReference>
<feature type="disulfide bond" evidence="4">
    <location>
        <begin position="179"/>
        <end position="189"/>
    </location>
</feature>
<dbReference type="OrthoDB" id="10347806at2759"/>
<dbReference type="InterPro" id="IPR000742">
    <property type="entry name" value="EGF"/>
</dbReference>
<dbReference type="PANTHER" id="PTHR12916:SF9">
    <property type="entry name" value="NEUROGENIC LOCUS NOTCH HOMOLOG PROTEIN 1-RELATED"/>
    <property type="match status" value="1"/>
</dbReference>
<dbReference type="Gene3D" id="2.10.25.10">
    <property type="entry name" value="Laminin"/>
    <property type="match status" value="5"/>
</dbReference>
<dbReference type="CDD" id="cd00057">
    <property type="entry name" value="FA58C"/>
    <property type="match status" value="1"/>
</dbReference>
<dbReference type="Pfam" id="PF00008">
    <property type="entry name" value="EGF"/>
    <property type="match status" value="1"/>
</dbReference>
<sequence>MRTFLILMVAVITRPASSQVTGVSPGLYQPFGVQDNTIIPDGDMTASSQLNGSEAYRGRLNGDGAWQQSAQSGNQFLAVDLLKNVYVAAIQTQGQGDGCVDSYRVIYQRDNTTDLIVYSEDGGSAKIFSGNSDSETIVQQNFNPYIYARYILVNPQSFVGAPRLRIELLGVDALDVDDCMSSPCVHGTCADGYLSYTCSCENGWEGTNCDQDVDDCASSPCAHGTCTDGYMSYTCSCDDGWEGTNCDQDIDECASDPCWLGGTCLDHVDGYSCVCPKDTKGKHCETVTFAGQCYQFSSTALTHQDATRACSANTGRMVDVKENQQQSFLADSIAATSGASNWLAMKAAPPAFLYSDGSAISGPLQWSANTPAAPCDLCVLLDSSDNFLANIAPCGEQHNYVCQSALKSCEQNVCQNGGVCTSCFNGSSSFCDCPAGFDGKLCGINIDECASNPCQNGGSCQDGINSYSCLCPTGFHGDHCESDLDWCSQAQCPVGWTCQDFNFYFICLHPAPITRAMPYQCSSASCPNSMYCTEAGVAAFSCKVG</sequence>
<reference evidence="9" key="1">
    <citation type="submission" date="2022-01" db="EMBL/GenBank/DDBJ databases">
        <authorList>
            <person name="Braso-Vives M."/>
        </authorList>
    </citation>
    <scope>NUCLEOTIDE SEQUENCE</scope>
</reference>
<dbReference type="FunFam" id="2.60.120.260:FF:000205">
    <property type="entry name" value="Uncharacterized protein"/>
    <property type="match status" value="1"/>
</dbReference>
<dbReference type="FunFam" id="2.10.25.10:FF:000334">
    <property type="entry name" value="protein delta homolog 2 isoform X1"/>
    <property type="match status" value="2"/>
</dbReference>
<feature type="domain" description="EGF-like" evidence="7">
    <location>
        <begin position="405"/>
        <end position="443"/>
    </location>
</feature>
<accession>A0A8J9ZJI0</accession>
<dbReference type="AlphaFoldDB" id="A0A8J9ZJI0"/>
<dbReference type="CDD" id="cd00054">
    <property type="entry name" value="EGF_CA"/>
    <property type="match status" value="4"/>
</dbReference>
<dbReference type="Gene3D" id="2.60.120.260">
    <property type="entry name" value="Galactose-binding domain-like"/>
    <property type="match status" value="1"/>
</dbReference>
<dbReference type="PROSITE" id="PS01187">
    <property type="entry name" value="EGF_CA"/>
    <property type="match status" value="2"/>
</dbReference>
<feature type="signal peptide" evidence="5">
    <location>
        <begin position="1"/>
        <end position="18"/>
    </location>
</feature>
<keyword evidence="10" id="KW-1185">Reference proteome</keyword>
<feature type="disulfide bond" evidence="4">
    <location>
        <begin position="471"/>
        <end position="480"/>
    </location>
</feature>
<dbReference type="SUPFAM" id="SSF49785">
    <property type="entry name" value="Galactose-binding domain-like"/>
    <property type="match status" value="1"/>
</dbReference>
<dbReference type="PROSITE" id="PS50041">
    <property type="entry name" value="C_TYPE_LECTIN_2"/>
    <property type="match status" value="1"/>
</dbReference>
<dbReference type="FunFam" id="3.10.100.10:FF:000107">
    <property type="entry name" value="Uncharacterized protein"/>
    <property type="match status" value="1"/>
</dbReference>
<dbReference type="SMART" id="SM00231">
    <property type="entry name" value="FA58C"/>
    <property type="match status" value="1"/>
</dbReference>
<dbReference type="InterPro" id="IPR016186">
    <property type="entry name" value="C-type_lectin-like/link_sf"/>
</dbReference>
<evidence type="ECO:0000256" key="5">
    <source>
        <dbReference type="SAM" id="SignalP"/>
    </source>
</evidence>
<dbReference type="PROSITE" id="PS50026">
    <property type="entry name" value="EGF_3"/>
    <property type="match status" value="5"/>
</dbReference>
<protein>
    <submittedName>
        <fullName evidence="9">NOTCH1 protein</fullName>
    </submittedName>
</protein>
<evidence type="ECO:0000259" key="6">
    <source>
        <dbReference type="PROSITE" id="PS50022"/>
    </source>
</evidence>
<feature type="disulfide bond" evidence="4">
    <location>
        <begin position="433"/>
        <end position="442"/>
    </location>
</feature>
<evidence type="ECO:0000259" key="8">
    <source>
        <dbReference type="PROSITE" id="PS50041"/>
    </source>
</evidence>
<dbReference type="InterPro" id="IPR000421">
    <property type="entry name" value="FA58C"/>
</dbReference>
<feature type="disulfide bond" evidence="4">
    <location>
        <begin position="200"/>
        <end position="209"/>
    </location>
</feature>
<dbReference type="SMART" id="SM00181">
    <property type="entry name" value="EGF"/>
    <property type="match status" value="5"/>
</dbReference>
<proteinExistence type="predicted"/>
<dbReference type="GO" id="GO:0005509">
    <property type="term" value="F:calcium ion binding"/>
    <property type="evidence" value="ECO:0007669"/>
    <property type="project" value="InterPro"/>
</dbReference>
<feature type="domain" description="EGF-like" evidence="7">
    <location>
        <begin position="445"/>
        <end position="481"/>
    </location>
</feature>
<dbReference type="PROSITE" id="PS01285">
    <property type="entry name" value="FA58C_1"/>
    <property type="match status" value="1"/>
</dbReference>
<feature type="domain" description="EGF-like" evidence="7">
    <location>
        <begin position="212"/>
        <end position="247"/>
    </location>
</feature>
<evidence type="ECO:0000313" key="9">
    <source>
        <dbReference type="EMBL" id="CAH1256472.1"/>
    </source>
</evidence>
<dbReference type="SUPFAM" id="SSF57196">
    <property type="entry name" value="EGF/Laminin"/>
    <property type="match status" value="5"/>
</dbReference>
<evidence type="ECO:0000256" key="4">
    <source>
        <dbReference type="PROSITE-ProRule" id="PRU00076"/>
    </source>
</evidence>
<dbReference type="Proteomes" id="UP000838412">
    <property type="component" value="Chromosome 3"/>
</dbReference>
<evidence type="ECO:0000313" key="10">
    <source>
        <dbReference type="Proteomes" id="UP000838412"/>
    </source>
</evidence>
<feature type="domain" description="F5/8 type C" evidence="6">
    <location>
        <begin position="26"/>
        <end position="171"/>
    </location>
</feature>
<dbReference type="EMBL" id="OV696688">
    <property type="protein sequence ID" value="CAH1256472.1"/>
    <property type="molecule type" value="Genomic_DNA"/>
</dbReference>
<dbReference type="InterPro" id="IPR018097">
    <property type="entry name" value="EGF_Ca-bd_CS"/>
</dbReference>
<feature type="domain" description="EGF-like" evidence="7">
    <location>
        <begin position="249"/>
        <end position="285"/>
    </location>
</feature>
<dbReference type="PANTHER" id="PTHR12916">
    <property type="entry name" value="CYTOCHROME C OXIDASE POLYPEPTIDE VIC-2"/>
    <property type="match status" value="1"/>
</dbReference>
<feature type="disulfide bond" evidence="4">
    <location>
        <begin position="237"/>
        <end position="246"/>
    </location>
</feature>
<dbReference type="SUPFAM" id="SSF56436">
    <property type="entry name" value="C-type lectin-like"/>
    <property type="match status" value="1"/>
</dbReference>
<organism evidence="9 10">
    <name type="scientific">Branchiostoma lanceolatum</name>
    <name type="common">Common lancelet</name>
    <name type="synonym">Amphioxus lanceolatum</name>
    <dbReference type="NCBI Taxonomy" id="7740"/>
    <lineage>
        <taxon>Eukaryota</taxon>
        <taxon>Metazoa</taxon>
        <taxon>Chordata</taxon>
        <taxon>Cephalochordata</taxon>
        <taxon>Leptocardii</taxon>
        <taxon>Amphioxiformes</taxon>
        <taxon>Branchiostomatidae</taxon>
        <taxon>Branchiostoma</taxon>
    </lineage>
</organism>
<evidence type="ECO:0000256" key="3">
    <source>
        <dbReference type="ARBA" id="ARBA00023157"/>
    </source>
</evidence>
<dbReference type="InterPro" id="IPR008979">
    <property type="entry name" value="Galactose-bd-like_sf"/>
</dbReference>
<evidence type="ECO:0000259" key="7">
    <source>
        <dbReference type="PROSITE" id="PS50026"/>
    </source>
</evidence>
<dbReference type="SMART" id="SM00179">
    <property type="entry name" value="EGF_CA"/>
    <property type="match status" value="4"/>
</dbReference>
<dbReference type="GO" id="GO:0007219">
    <property type="term" value="P:Notch signaling pathway"/>
    <property type="evidence" value="ECO:0007669"/>
    <property type="project" value="TreeGrafter"/>
</dbReference>
<keyword evidence="3 4" id="KW-1015">Disulfide bond</keyword>
<feature type="disulfide bond" evidence="4">
    <location>
        <begin position="216"/>
        <end position="226"/>
    </location>
</feature>
<dbReference type="FunFam" id="2.10.25.10:FF:000279">
    <property type="entry name" value="Neurogenic locus notch 1"/>
    <property type="match status" value="1"/>
</dbReference>
<dbReference type="InterPro" id="IPR001881">
    <property type="entry name" value="EGF-like_Ca-bd_dom"/>
</dbReference>
<dbReference type="InterPro" id="IPR001304">
    <property type="entry name" value="C-type_lectin-like"/>
</dbReference>
<dbReference type="PRINTS" id="PR00010">
    <property type="entry name" value="EGFBLOOD"/>
</dbReference>
<name>A0A8J9ZJI0_BRALA</name>
<feature type="domain" description="EGF-like" evidence="7">
    <location>
        <begin position="175"/>
        <end position="210"/>
    </location>
</feature>
<evidence type="ECO:0000256" key="2">
    <source>
        <dbReference type="ARBA" id="ARBA00022737"/>
    </source>
</evidence>
<dbReference type="GO" id="GO:0005112">
    <property type="term" value="F:Notch binding"/>
    <property type="evidence" value="ECO:0007669"/>
    <property type="project" value="TreeGrafter"/>
</dbReference>
<dbReference type="CDD" id="cd00037">
    <property type="entry name" value="CLECT"/>
    <property type="match status" value="1"/>
</dbReference>
<dbReference type="FunFam" id="2.10.25.10:FF:000857">
    <property type="entry name" value="Uncharacterized protein"/>
    <property type="match status" value="1"/>
</dbReference>
<dbReference type="InterPro" id="IPR013032">
    <property type="entry name" value="EGF-like_CS"/>
</dbReference>
<feature type="domain" description="C-type lectin" evidence="8">
    <location>
        <begin position="289"/>
        <end position="403"/>
    </location>
</feature>
<keyword evidence="2" id="KW-0677">Repeat</keyword>
<dbReference type="Pfam" id="PF00754">
    <property type="entry name" value="F5_F8_type_C"/>
    <property type="match status" value="1"/>
</dbReference>
<dbReference type="InterPro" id="IPR000152">
    <property type="entry name" value="EGF-type_Asp/Asn_hydroxyl_site"/>
</dbReference>
<keyword evidence="5" id="KW-0732">Signal</keyword>
<gene>
    <name evidence="9" type="primary">NOTCH1</name>
    <name evidence="9" type="ORF">BLAG_LOCUS14778</name>
</gene>
<feature type="disulfide bond" evidence="4">
    <location>
        <begin position="414"/>
        <end position="431"/>
    </location>
</feature>
<comment type="caution">
    <text evidence="4">Lacks conserved residue(s) required for the propagation of feature annotation.</text>
</comment>
<dbReference type="InterPro" id="IPR016187">
    <property type="entry name" value="CTDL_fold"/>
</dbReference>
<feature type="disulfide bond" evidence="4">
    <location>
        <begin position="275"/>
        <end position="284"/>
    </location>
</feature>